<sequence length="236" mass="26559">MFSSLKSAIGDLGFINGMLYLLGRVMQALSGGRSRLIRYHIVAQPVSREFVPVCRPSATEKVIEIAAHAAIIEAFPRPPEVLKYRFARGHVCLAAVNKGVFAGFLWYARDHYEEDEVHCRFVLSEPDSTVWDYDVHVEPRFRMGRTFARLWDAANERLAALGVDWSCSRISAFNRQSLQSHRRLGISVLETLTFICIGSLQVALMSCKPFINFSWNGAGRPSVRISLRGQGPESLR</sequence>
<evidence type="ECO:0000313" key="1">
    <source>
        <dbReference type="EMBL" id="KFB66592.1"/>
    </source>
</evidence>
<organism evidence="1 2">
    <name type="scientific">Candidatus Accumulibacter vicinus</name>
    <dbReference type="NCBI Taxonomy" id="2954382"/>
    <lineage>
        <taxon>Bacteria</taxon>
        <taxon>Pseudomonadati</taxon>
        <taxon>Pseudomonadota</taxon>
        <taxon>Betaproteobacteria</taxon>
        <taxon>Candidatus Accumulibacter</taxon>
    </lineage>
</organism>
<comment type="caution">
    <text evidence="1">The sequence shown here is derived from an EMBL/GenBank/DDBJ whole genome shotgun (WGS) entry which is preliminary data.</text>
</comment>
<reference evidence="1 2" key="1">
    <citation type="submission" date="2014-07" db="EMBL/GenBank/DDBJ databases">
        <title>Expanding our view of genomic diversity in Candidatus Accumulibacter clades.</title>
        <authorList>
            <person name="Skennerton C.T."/>
            <person name="Barr J.J."/>
            <person name="Slater F.R."/>
            <person name="Bond P.L."/>
            <person name="Tyson G.W."/>
        </authorList>
    </citation>
    <scope>NUCLEOTIDE SEQUENCE [LARGE SCALE GENOMIC DNA]</scope>
    <source>
        <strain evidence="2">SK-01</strain>
    </source>
</reference>
<dbReference type="Proteomes" id="UP000019812">
    <property type="component" value="Unassembled WGS sequence"/>
</dbReference>
<proteinExistence type="predicted"/>
<name>A0A084XVU8_9PROT</name>
<accession>A0A084XVU8</accession>
<dbReference type="STRING" id="1457154.CAPSK01_004113"/>
<dbReference type="Gene3D" id="3.40.630.30">
    <property type="match status" value="1"/>
</dbReference>
<protein>
    <recommendedName>
        <fullName evidence="3">N-acetyltransferase domain-containing protein</fullName>
    </recommendedName>
</protein>
<evidence type="ECO:0008006" key="3">
    <source>
        <dbReference type="Google" id="ProtNLM"/>
    </source>
</evidence>
<gene>
    <name evidence="1" type="ORF">CAPSK01_004113</name>
</gene>
<dbReference type="InterPro" id="IPR016181">
    <property type="entry name" value="Acyl_CoA_acyltransferase"/>
</dbReference>
<dbReference type="SUPFAM" id="SSF55729">
    <property type="entry name" value="Acyl-CoA N-acyltransferases (Nat)"/>
    <property type="match status" value="1"/>
</dbReference>
<dbReference type="EMBL" id="JDSS02000041">
    <property type="protein sequence ID" value="KFB66592.1"/>
    <property type="molecule type" value="Genomic_DNA"/>
</dbReference>
<dbReference type="RefSeq" id="WP_273704003.1">
    <property type="nucleotide sequence ID" value="NZ_JDSS02000041.1"/>
</dbReference>
<evidence type="ECO:0000313" key="2">
    <source>
        <dbReference type="Proteomes" id="UP000019812"/>
    </source>
</evidence>
<dbReference type="AlphaFoldDB" id="A0A084XVU8"/>